<dbReference type="Pfam" id="PF03120">
    <property type="entry name" value="OB_DNA_ligase"/>
    <property type="match status" value="1"/>
</dbReference>
<dbReference type="RefSeq" id="WP_099336854.1">
    <property type="nucleotide sequence ID" value="NZ_MKGN01000012.1"/>
</dbReference>
<dbReference type="AlphaFoldDB" id="A0A2G0V724"/>
<keyword evidence="6 9" id="KW-0234">DNA repair</keyword>
<dbReference type="InterPro" id="IPR041663">
    <property type="entry name" value="DisA/LigA_HHH"/>
</dbReference>
<dbReference type="InterPro" id="IPR012340">
    <property type="entry name" value="NA-bd_OB-fold"/>
</dbReference>
<dbReference type="Proteomes" id="UP000222818">
    <property type="component" value="Unassembled WGS sequence"/>
</dbReference>
<proteinExistence type="inferred from homology"/>
<evidence type="ECO:0000256" key="9">
    <source>
        <dbReference type="HAMAP-Rule" id="MF_01588"/>
    </source>
</evidence>
<evidence type="ECO:0000259" key="10">
    <source>
        <dbReference type="SMART" id="SM00532"/>
    </source>
</evidence>
<dbReference type="InterPro" id="IPR018239">
    <property type="entry name" value="DNA_ligase_AS"/>
</dbReference>
<dbReference type="EMBL" id="MKGN01000012">
    <property type="protein sequence ID" value="PHN16276.1"/>
    <property type="molecule type" value="Genomic_DNA"/>
</dbReference>
<dbReference type="SUPFAM" id="SSF56091">
    <property type="entry name" value="DNA ligase/mRNA capping enzyme, catalytic domain"/>
    <property type="match status" value="1"/>
</dbReference>
<dbReference type="CDD" id="cd00114">
    <property type="entry name" value="LIGANc"/>
    <property type="match status" value="1"/>
</dbReference>
<evidence type="ECO:0000256" key="5">
    <source>
        <dbReference type="ARBA" id="ARBA00023027"/>
    </source>
</evidence>
<dbReference type="Gene3D" id="3.30.470.30">
    <property type="entry name" value="DNA ligase/mRNA capping enzyme"/>
    <property type="match status" value="1"/>
</dbReference>
<comment type="function">
    <text evidence="9">DNA ligase that catalyzes the formation of phosphodiester linkages between 5'-phosphoryl and 3'-hydroxyl groups in double-stranded DNA using NAD as a coenzyme and as the energy source for the reaction. It is essential for DNA replication and repair of damaged DNA.</text>
</comment>
<keyword evidence="2 9" id="KW-0235">DNA replication</keyword>
<name>A0A2G0V724_9PROT</name>
<keyword evidence="1 9" id="KW-0436">Ligase</keyword>
<dbReference type="OrthoDB" id="9759736at2"/>
<feature type="binding site" evidence="9">
    <location>
        <begin position="72"/>
        <end position="73"/>
    </location>
    <ligand>
        <name>NAD(+)</name>
        <dbReference type="ChEBI" id="CHEBI:57540"/>
    </ligand>
</feature>
<dbReference type="SUPFAM" id="SSF47781">
    <property type="entry name" value="RuvA domain 2-like"/>
    <property type="match status" value="1"/>
</dbReference>
<keyword evidence="5 9" id="KW-0520">NAD</keyword>
<dbReference type="Gene3D" id="1.10.150.20">
    <property type="entry name" value="5' to 3' exonuclease, C-terminal subdomain"/>
    <property type="match status" value="2"/>
</dbReference>
<evidence type="ECO:0000256" key="2">
    <source>
        <dbReference type="ARBA" id="ARBA00022705"/>
    </source>
</evidence>
<dbReference type="Gene3D" id="1.10.287.610">
    <property type="entry name" value="Helix hairpin bin"/>
    <property type="match status" value="1"/>
</dbReference>
<feature type="binding site" evidence="9">
    <location>
        <position position="429"/>
    </location>
    <ligand>
        <name>Zn(2+)</name>
        <dbReference type="ChEBI" id="CHEBI:29105"/>
    </ligand>
</feature>
<feature type="binding site" evidence="9">
    <location>
        <position position="285"/>
    </location>
    <ligand>
        <name>NAD(+)</name>
        <dbReference type="ChEBI" id="CHEBI:57540"/>
    </ligand>
</feature>
<dbReference type="InterPro" id="IPR004150">
    <property type="entry name" value="NAD_DNA_ligase_OB"/>
</dbReference>
<dbReference type="HAMAP" id="MF_01588">
    <property type="entry name" value="DNA_ligase_A"/>
    <property type="match status" value="1"/>
</dbReference>
<dbReference type="PIRSF" id="PIRSF001604">
    <property type="entry name" value="LigA"/>
    <property type="match status" value="1"/>
</dbReference>
<feature type="binding site" evidence="9">
    <location>
        <position position="403"/>
    </location>
    <ligand>
        <name>Zn(2+)</name>
        <dbReference type="ChEBI" id="CHEBI:29105"/>
    </ligand>
</feature>
<dbReference type="GO" id="GO:0006281">
    <property type="term" value="P:DNA repair"/>
    <property type="evidence" value="ECO:0007669"/>
    <property type="project" value="UniProtKB-KW"/>
</dbReference>
<keyword evidence="4 9" id="KW-0862">Zinc</keyword>
<dbReference type="EC" id="6.5.1.2" evidence="9"/>
<dbReference type="NCBIfam" id="TIGR00575">
    <property type="entry name" value="dnlj"/>
    <property type="match status" value="1"/>
</dbReference>
<dbReference type="Pfam" id="PF12826">
    <property type="entry name" value="HHH_2"/>
    <property type="match status" value="1"/>
</dbReference>
<comment type="catalytic activity">
    <reaction evidence="8 9">
        <text>NAD(+) + (deoxyribonucleotide)n-3'-hydroxyl + 5'-phospho-(deoxyribonucleotide)m = (deoxyribonucleotide)n+m + AMP + beta-nicotinamide D-nucleotide.</text>
        <dbReference type="EC" id="6.5.1.2"/>
    </reaction>
</comment>
<dbReference type="InterPro" id="IPR013840">
    <property type="entry name" value="DNAligase_N"/>
</dbReference>
<feature type="binding site" evidence="9">
    <location>
        <position position="406"/>
    </location>
    <ligand>
        <name>Zn(2+)</name>
        <dbReference type="ChEBI" id="CHEBI:29105"/>
    </ligand>
</feature>
<evidence type="ECO:0000256" key="3">
    <source>
        <dbReference type="ARBA" id="ARBA00022763"/>
    </source>
</evidence>
<sequence>MYLLKRQIRRLYEQLLYWDFLYYIKRTPEVSDNAYDCARDELAYLERCYPGLCICSRSGLFKKKKHILPMLSLRTTYNKEDMLLFDKRIRNRLKDKPEADVVYCCEIKLDGLAVSLLYKDGCLVRGLTRGDGIYGEDVTSNVLVIEAIPNKLLNDGSLPHILELRGVLVMSNYGPNILTRFSNYKSNYYSTPRNAASGSIRQLDPTITSKRSLSFYCYEGHSILPGTSPLSISHIANLNKIISWGVPVCEHRRTCVDIKEVFRFYDEIKRIRFMLGFSIDGIAVKLDSIEHQKKLGVSTKTPKWSIVYRFSSEEKMTKLNKIVFRVGRTGILTPIASFNPVSVSGVTIRAASLHNISFIRRLDIMANDTVIVRRSGDIIPQVVRCIPKYRTANTKQVVFPLYCPSCFSLLTKALTKDKVYLYCTSGLSCPSQLKASLKHFVSKYAMNILGLGDVIISKLVDYGLVLNSYGLYYLKAKDFMKAASIGLNLSHKLVLRISNSKRIPLSRFIYSLGILKIGRLTALSIASSYKTLNSLLLADITSLASIPNVNIKAASNICLYIRTHNNIIRSLASILDIF</sequence>
<evidence type="ECO:0000313" key="12">
    <source>
        <dbReference type="Proteomes" id="UP000222818"/>
    </source>
</evidence>
<accession>A0A2G0V724</accession>
<evidence type="ECO:0000256" key="8">
    <source>
        <dbReference type="ARBA" id="ARBA00034005"/>
    </source>
</evidence>
<evidence type="ECO:0000256" key="1">
    <source>
        <dbReference type="ARBA" id="ARBA00022598"/>
    </source>
</evidence>
<keyword evidence="3 9" id="KW-0227">DNA damage</keyword>
<dbReference type="InterPro" id="IPR013839">
    <property type="entry name" value="DNAligase_adenylation"/>
</dbReference>
<dbReference type="GO" id="GO:0046872">
    <property type="term" value="F:metal ion binding"/>
    <property type="evidence" value="ECO:0007669"/>
    <property type="project" value="UniProtKB-KW"/>
</dbReference>
<evidence type="ECO:0000256" key="7">
    <source>
        <dbReference type="ARBA" id="ARBA00023211"/>
    </source>
</evidence>
<feature type="binding site" evidence="9">
    <location>
        <position position="106"/>
    </location>
    <ligand>
        <name>NAD(+)</name>
        <dbReference type="ChEBI" id="CHEBI:57540"/>
    </ligand>
</feature>
<feature type="binding site" evidence="9">
    <location>
        <begin position="32"/>
        <end position="36"/>
    </location>
    <ligand>
        <name>NAD(+)</name>
        <dbReference type="ChEBI" id="CHEBI:57540"/>
    </ligand>
</feature>
<comment type="caution">
    <text evidence="9">Lacks conserved residue(s) required for the propagation of feature annotation.</text>
</comment>
<organism evidence="11 12">
    <name type="scientific">Candidatus Tremblayella phenacoccinincola</name>
    <dbReference type="NCBI Taxonomy" id="1010676"/>
    <lineage>
        <taxon>Bacteria</taxon>
        <taxon>Pseudomonadati</taxon>
        <taxon>Pseudomonadota</taxon>
        <taxon>Betaproteobacteria</taxon>
        <taxon>Candidatus Tremblayella</taxon>
    </lineage>
</organism>
<dbReference type="SMART" id="SM00532">
    <property type="entry name" value="LIGANc"/>
    <property type="match status" value="1"/>
</dbReference>
<dbReference type="InterPro" id="IPR001679">
    <property type="entry name" value="DNA_ligase"/>
</dbReference>
<keyword evidence="12" id="KW-1185">Reference proteome</keyword>
<reference evidence="11 12" key="1">
    <citation type="journal article" date="2017" name="ISME J.">
        <title>Tremblaya phenacola PPER: an evolutionary beta-gammaproteobacterium collage.</title>
        <authorList>
            <person name="Gil R."/>
            <person name="Vargas-Chavez C."/>
            <person name="Lopez-Madrigal S."/>
            <person name="Santos-Garcia D."/>
            <person name="Latorre A."/>
            <person name="Moya A."/>
        </authorList>
    </citation>
    <scope>NUCLEOTIDE SEQUENCE [LARGE SCALE GENOMIC DNA]</scope>
    <source>
        <strain evidence="11 12">PPER</strain>
    </source>
</reference>
<keyword evidence="7 9" id="KW-0464">Manganese</keyword>
<evidence type="ECO:0000256" key="6">
    <source>
        <dbReference type="ARBA" id="ARBA00023204"/>
    </source>
</evidence>
<dbReference type="NCBIfam" id="NF005932">
    <property type="entry name" value="PRK07956.1"/>
    <property type="match status" value="1"/>
</dbReference>
<dbReference type="Pfam" id="PF01653">
    <property type="entry name" value="DNA_ligase_aden"/>
    <property type="match status" value="1"/>
</dbReference>
<comment type="caution">
    <text evidence="11">The sequence shown here is derived from an EMBL/GenBank/DDBJ whole genome shotgun (WGS) entry which is preliminary data.</text>
</comment>
<protein>
    <recommendedName>
        <fullName evidence="9">DNA ligase</fullName>
        <ecNumber evidence="9">6.5.1.2</ecNumber>
    </recommendedName>
    <alternativeName>
        <fullName evidence="9">Polydeoxyribonucleotide synthase [NAD(+)]</fullName>
    </alternativeName>
</protein>
<dbReference type="PROSITE" id="PS01055">
    <property type="entry name" value="DNA_LIGASE_N1"/>
    <property type="match status" value="1"/>
</dbReference>
<keyword evidence="9" id="KW-0479">Metal-binding</keyword>
<keyword evidence="9" id="KW-0460">Magnesium</keyword>
<evidence type="ECO:0000256" key="4">
    <source>
        <dbReference type="ARBA" id="ARBA00022833"/>
    </source>
</evidence>
<feature type="domain" description="NAD-dependent DNA ligase N-terminal" evidence="10">
    <location>
        <begin position="3"/>
        <end position="445"/>
    </location>
</feature>
<feature type="binding site" evidence="9">
    <location>
        <position position="129"/>
    </location>
    <ligand>
        <name>NAD(+)</name>
        <dbReference type="ChEBI" id="CHEBI:57540"/>
    </ligand>
</feature>
<dbReference type="SUPFAM" id="SSF50249">
    <property type="entry name" value="Nucleic acid-binding proteins"/>
    <property type="match status" value="1"/>
</dbReference>
<dbReference type="InterPro" id="IPR010994">
    <property type="entry name" value="RuvA_2-like"/>
</dbReference>
<evidence type="ECO:0000313" key="11">
    <source>
        <dbReference type="EMBL" id="PHN16276.1"/>
    </source>
</evidence>
<dbReference type="Gene3D" id="2.40.50.140">
    <property type="entry name" value="Nucleic acid-binding proteins"/>
    <property type="match status" value="1"/>
</dbReference>
<comment type="similarity">
    <text evidence="9">Belongs to the NAD-dependent DNA ligase family. LigA subfamily.</text>
</comment>
<feature type="active site" description="N6-AMP-lysine intermediate" evidence="9">
    <location>
        <position position="108"/>
    </location>
</feature>
<dbReference type="GO" id="GO:0006260">
    <property type="term" value="P:DNA replication"/>
    <property type="evidence" value="ECO:0007669"/>
    <property type="project" value="UniProtKB-KW"/>
</dbReference>
<gene>
    <name evidence="9 11" type="primary">ligA</name>
    <name evidence="11" type="ORF">TPPER_00118</name>
</gene>
<dbReference type="GO" id="GO:0003911">
    <property type="term" value="F:DNA ligase (NAD+) activity"/>
    <property type="evidence" value="ECO:0007669"/>
    <property type="project" value="UniProtKB-UniRule"/>
</dbReference>
<comment type="cofactor">
    <cofactor evidence="9">
        <name>Mg(2+)</name>
        <dbReference type="ChEBI" id="CHEBI:18420"/>
    </cofactor>
    <cofactor evidence="9">
        <name>Mn(2+)</name>
        <dbReference type="ChEBI" id="CHEBI:29035"/>
    </cofactor>
</comment>
<feature type="binding site" evidence="9">
    <location>
        <position position="423"/>
    </location>
    <ligand>
        <name>Zn(2+)</name>
        <dbReference type="ChEBI" id="CHEBI:29105"/>
    </ligand>
</feature>